<protein>
    <submittedName>
        <fullName evidence="1">Uncharacterized protein</fullName>
    </submittedName>
</protein>
<organism evidence="1 2">
    <name type="scientific">Panicum virgatum</name>
    <name type="common">Blackwell switchgrass</name>
    <dbReference type="NCBI Taxonomy" id="38727"/>
    <lineage>
        <taxon>Eukaryota</taxon>
        <taxon>Viridiplantae</taxon>
        <taxon>Streptophyta</taxon>
        <taxon>Embryophyta</taxon>
        <taxon>Tracheophyta</taxon>
        <taxon>Spermatophyta</taxon>
        <taxon>Magnoliopsida</taxon>
        <taxon>Liliopsida</taxon>
        <taxon>Poales</taxon>
        <taxon>Poaceae</taxon>
        <taxon>PACMAD clade</taxon>
        <taxon>Panicoideae</taxon>
        <taxon>Panicodae</taxon>
        <taxon>Paniceae</taxon>
        <taxon>Panicinae</taxon>
        <taxon>Panicum</taxon>
        <taxon>Panicum sect. Hiantes</taxon>
    </lineage>
</organism>
<dbReference type="PANTHER" id="PTHR34223:SF107">
    <property type="entry name" value="F-BOX DOMAIN-CONTAINING PROTEIN"/>
    <property type="match status" value="1"/>
</dbReference>
<dbReference type="InterPro" id="IPR053197">
    <property type="entry name" value="F-box_SCFL_complex_component"/>
</dbReference>
<evidence type="ECO:0000313" key="1">
    <source>
        <dbReference type="EMBL" id="KAG2626075.1"/>
    </source>
</evidence>
<dbReference type="AlphaFoldDB" id="A0A8T0UVK0"/>
<dbReference type="PANTHER" id="PTHR34223">
    <property type="entry name" value="OS11G0201299 PROTEIN"/>
    <property type="match status" value="1"/>
</dbReference>
<comment type="caution">
    <text evidence="1">The sequence shown here is derived from an EMBL/GenBank/DDBJ whole genome shotgun (WGS) entry which is preliminary data.</text>
</comment>
<proteinExistence type="predicted"/>
<name>A0A8T0UVK0_PANVG</name>
<dbReference type="Proteomes" id="UP000823388">
    <property type="component" value="Chromosome 3K"/>
</dbReference>
<dbReference type="EMBL" id="CM029041">
    <property type="protein sequence ID" value="KAG2626075.1"/>
    <property type="molecule type" value="Genomic_DNA"/>
</dbReference>
<sequence>MPSLVNAFVGITCNCDDICNKLVDPTSFHCGCEFCVTSGNIGHDYRHSVLLKGLSEARNLDLISAPEMFIFKWDLRWLPIFSNLETLLLNEYFCMSDDLSALTCILEHSPLLKKLTLELFSQSYKYKVEMKGSFSLMERPATISEHLKIVEVKCQAVDDRVLKVLKFLCTFNIRVIVLQKKSGPIVFAPLNHRLPYTNILLI</sequence>
<accession>A0A8T0UVK0</accession>
<gene>
    <name evidence="1" type="ORF">PVAP13_3KG285854</name>
</gene>
<reference evidence="1 2" key="1">
    <citation type="submission" date="2020-05" db="EMBL/GenBank/DDBJ databases">
        <title>WGS assembly of Panicum virgatum.</title>
        <authorList>
            <person name="Lovell J.T."/>
            <person name="Jenkins J."/>
            <person name="Shu S."/>
            <person name="Juenger T.E."/>
            <person name="Schmutz J."/>
        </authorList>
    </citation>
    <scope>NUCLEOTIDE SEQUENCE [LARGE SCALE GENOMIC DNA]</scope>
    <source>
        <strain evidence="2">cv. AP13</strain>
    </source>
</reference>
<evidence type="ECO:0000313" key="2">
    <source>
        <dbReference type="Proteomes" id="UP000823388"/>
    </source>
</evidence>
<keyword evidence="2" id="KW-1185">Reference proteome</keyword>